<proteinExistence type="predicted"/>
<dbReference type="EMBL" id="CP051204">
    <property type="protein sequence ID" value="QJB36967.1"/>
    <property type="molecule type" value="Genomic_DNA"/>
</dbReference>
<evidence type="ECO:0000313" key="2">
    <source>
        <dbReference type="EMBL" id="QJB36967.1"/>
    </source>
</evidence>
<dbReference type="RefSeq" id="WP_168802737.1">
    <property type="nucleotide sequence ID" value="NZ_CP051204.2"/>
</dbReference>
<keyword evidence="4" id="KW-1185">Reference proteome</keyword>
<sequence>MKKLSGKIVRSRKRRYEGRPLRMTCRLLIMLLMAAFVSAQTREDSLRGVLAQKGPPLEQRIN</sequence>
<gene>
    <name evidence="2" type="ORF">HF324_03485</name>
    <name evidence="1" type="ORF">HF329_03725</name>
</gene>
<protein>
    <submittedName>
        <fullName evidence="1">Uncharacterized protein</fullName>
    </submittedName>
</protein>
<evidence type="ECO:0000313" key="1">
    <source>
        <dbReference type="EMBL" id="QJB30457.1"/>
    </source>
</evidence>
<name>A0AAE6ZEM2_9BACT</name>
<evidence type="ECO:0000313" key="3">
    <source>
        <dbReference type="Proteomes" id="UP000502421"/>
    </source>
</evidence>
<reference evidence="1" key="2">
    <citation type="submission" date="2020-09" db="EMBL/GenBank/DDBJ databases">
        <authorList>
            <person name="Kittiwongwattana C."/>
        </authorList>
    </citation>
    <scope>NUCLEOTIDE SEQUENCE</scope>
    <source>
        <strain evidence="1">1310</strain>
    </source>
</reference>
<dbReference type="EMBL" id="CP051205">
    <property type="protein sequence ID" value="QJB30457.1"/>
    <property type="molecule type" value="Genomic_DNA"/>
</dbReference>
<dbReference type="AlphaFoldDB" id="A0AAE6ZEM2"/>
<reference evidence="3 4" key="1">
    <citation type="submission" date="2020-04" db="EMBL/GenBank/DDBJ databases">
        <authorList>
            <person name="Kittiwongwattana C."/>
        </authorList>
    </citation>
    <scope>NUCLEOTIDE SEQUENCE [LARGE SCALE GENOMIC DNA]</scope>
    <source>
        <strain evidence="2 4">1303</strain>
        <strain evidence="3">1310</strain>
    </source>
</reference>
<dbReference type="KEGG" id="coy:HF329_03725"/>
<organism evidence="1 3">
    <name type="scientific">Chitinophaga oryzae</name>
    <dbReference type="NCBI Taxonomy" id="2725414"/>
    <lineage>
        <taxon>Bacteria</taxon>
        <taxon>Pseudomonadati</taxon>
        <taxon>Bacteroidota</taxon>
        <taxon>Chitinophagia</taxon>
        <taxon>Chitinophagales</taxon>
        <taxon>Chitinophagaceae</taxon>
        <taxon>Chitinophaga</taxon>
    </lineage>
</organism>
<evidence type="ECO:0000313" key="4">
    <source>
        <dbReference type="Proteomes" id="UP000503144"/>
    </source>
</evidence>
<dbReference type="Proteomes" id="UP000503144">
    <property type="component" value="Chromosome"/>
</dbReference>
<accession>A0AAE6ZEM2</accession>
<dbReference type="Proteomes" id="UP000502421">
    <property type="component" value="Chromosome"/>
</dbReference>